<reference evidence="1 2" key="1">
    <citation type="journal article" date="2015" name="Genome Biol. Evol.">
        <title>Comparative Genomics of a Bacterivorous Green Alga Reveals Evolutionary Causalities and Consequences of Phago-Mixotrophic Mode of Nutrition.</title>
        <authorList>
            <person name="Burns J.A."/>
            <person name="Paasch A."/>
            <person name="Narechania A."/>
            <person name="Kim E."/>
        </authorList>
    </citation>
    <scope>NUCLEOTIDE SEQUENCE [LARGE SCALE GENOMIC DNA]</scope>
    <source>
        <strain evidence="1 2">PLY_AMNH</strain>
    </source>
</reference>
<dbReference type="Proteomes" id="UP001190700">
    <property type="component" value="Unassembled WGS sequence"/>
</dbReference>
<sequence>MNSSWEQCCLNNSEVALYEDQLAEDLAAHLNVSSGSLTYVNTTMSFVNGSNITSSAFGIAGGCNQTGEPLTGLSPPPPPSPAVTPCYDLLRAGGEFISGDYETLDIQFVECGSPNCTDYEHLLFTFNTSISQCCSGIDKSNFENQLRSDLAGALAYSLNEVKEGRPLSLAF</sequence>
<gene>
    <name evidence="1" type="ORF">CYMTET_18573</name>
</gene>
<dbReference type="EMBL" id="LGRX02008611">
    <property type="protein sequence ID" value="KAK3273181.1"/>
    <property type="molecule type" value="Genomic_DNA"/>
</dbReference>
<evidence type="ECO:0000313" key="1">
    <source>
        <dbReference type="EMBL" id="KAK3273181.1"/>
    </source>
</evidence>
<accession>A0AAE0L5S0</accession>
<organism evidence="1 2">
    <name type="scientific">Cymbomonas tetramitiformis</name>
    <dbReference type="NCBI Taxonomy" id="36881"/>
    <lineage>
        <taxon>Eukaryota</taxon>
        <taxon>Viridiplantae</taxon>
        <taxon>Chlorophyta</taxon>
        <taxon>Pyramimonadophyceae</taxon>
        <taxon>Pyramimonadales</taxon>
        <taxon>Pyramimonadaceae</taxon>
        <taxon>Cymbomonas</taxon>
    </lineage>
</organism>
<evidence type="ECO:0000313" key="2">
    <source>
        <dbReference type="Proteomes" id="UP001190700"/>
    </source>
</evidence>
<keyword evidence="2" id="KW-1185">Reference proteome</keyword>
<name>A0AAE0L5S0_9CHLO</name>
<protein>
    <submittedName>
        <fullName evidence="1">Uncharacterized protein</fullName>
    </submittedName>
</protein>
<dbReference type="AlphaFoldDB" id="A0AAE0L5S0"/>
<proteinExistence type="predicted"/>
<comment type="caution">
    <text evidence="1">The sequence shown here is derived from an EMBL/GenBank/DDBJ whole genome shotgun (WGS) entry which is preliminary data.</text>
</comment>